<dbReference type="AlphaFoldDB" id="A0A0E9VNG5"/>
<protein>
    <submittedName>
        <fullName evidence="1">Uncharacterized protein</fullName>
    </submittedName>
</protein>
<dbReference type="EMBL" id="GBXM01028965">
    <property type="protein sequence ID" value="JAH79612.1"/>
    <property type="molecule type" value="Transcribed_RNA"/>
</dbReference>
<reference evidence="1" key="1">
    <citation type="submission" date="2014-11" db="EMBL/GenBank/DDBJ databases">
        <authorList>
            <person name="Amaro Gonzalez C."/>
        </authorList>
    </citation>
    <scope>NUCLEOTIDE SEQUENCE</scope>
</reference>
<reference evidence="1" key="2">
    <citation type="journal article" date="2015" name="Fish Shellfish Immunol.">
        <title>Early steps in the European eel (Anguilla anguilla)-Vibrio vulnificus interaction in the gills: Role of the RtxA13 toxin.</title>
        <authorList>
            <person name="Callol A."/>
            <person name="Pajuelo D."/>
            <person name="Ebbesson L."/>
            <person name="Teles M."/>
            <person name="MacKenzie S."/>
            <person name="Amaro C."/>
        </authorList>
    </citation>
    <scope>NUCLEOTIDE SEQUENCE</scope>
</reference>
<evidence type="ECO:0000313" key="1">
    <source>
        <dbReference type="EMBL" id="JAH79612.1"/>
    </source>
</evidence>
<proteinExistence type="predicted"/>
<sequence length="34" mass="4001">MFEGVFAFCTKFKLICFSLYQKTLFALKNTTTEE</sequence>
<accession>A0A0E9VNG5</accession>
<name>A0A0E9VNG5_ANGAN</name>
<organism evidence="1">
    <name type="scientific">Anguilla anguilla</name>
    <name type="common">European freshwater eel</name>
    <name type="synonym">Muraena anguilla</name>
    <dbReference type="NCBI Taxonomy" id="7936"/>
    <lineage>
        <taxon>Eukaryota</taxon>
        <taxon>Metazoa</taxon>
        <taxon>Chordata</taxon>
        <taxon>Craniata</taxon>
        <taxon>Vertebrata</taxon>
        <taxon>Euteleostomi</taxon>
        <taxon>Actinopterygii</taxon>
        <taxon>Neopterygii</taxon>
        <taxon>Teleostei</taxon>
        <taxon>Anguilliformes</taxon>
        <taxon>Anguillidae</taxon>
        <taxon>Anguilla</taxon>
    </lineage>
</organism>